<dbReference type="CDD" id="cd08414">
    <property type="entry name" value="PBP2_LTTR_aromatics_like"/>
    <property type="match status" value="1"/>
</dbReference>
<dbReference type="AlphaFoldDB" id="A0A972SN22"/>
<evidence type="ECO:0000313" key="7">
    <source>
        <dbReference type="Proteomes" id="UP000655523"/>
    </source>
</evidence>
<dbReference type="SUPFAM" id="SSF46785">
    <property type="entry name" value="Winged helix' DNA-binding domain"/>
    <property type="match status" value="1"/>
</dbReference>
<evidence type="ECO:0000256" key="2">
    <source>
        <dbReference type="ARBA" id="ARBA00023015"/>
    </source>
</evidence>
<dbReference type="PANTHER" id="PTHR30346">
    <property type="entry name" value="TRANSCRIPTIONAL DUAL REGULATOR HCAR-RELATED"/>
    <property type="match status" value="1"/>
</dbReference>
<evidence type="ECO:0000256" key="1">
    <source>
        <dbReference type="ARBA" id="ARBA00009437"/>
    </source>
</evidence>
<dbReference type="Gene3D" id="1.10.10.10">
    <property type="entry name" value="Winged helix-like DNA-binding domain superfamily/Winged helix DNA-binding domain"/>
    <property type="match status" value="1"/>
</dbReference>
<keyword evidence="7" id="KW-1185">Reference proteome</keyword>
<dbReference type="InterPro" id="IPR036390">
    <property type="entry name" value="WH_DNA-bd_sf"/>
</dbReference>
<reference evidence="6 7" key="1">
    <citation type="submission" date="2019-11" db="EMBL/GenBank/DDBJ databases">
        <title>Metabolism of dissolved organic matter in forest soils.</title>
        <authorList>
            <person name="Cyle K.T."/>
            <person name="Wilhelm R.C."/>
            <person name="Martinez C.E."/>
        </authorList>
    </citation>
    <scope>NUCLEOTIDE SEQUENCE [LARGE SCALE GENOMIC DNA]</scope>
    <source>
        <strain evidence="6 7">5N</strain>
    </source>
</reference>
<comment type="caution">
    <text evidence="6">The sequence shown here is derived from an EMBL/GenBank/DDBJ whole genome shotgun (WGS) entry which is preliminary data.</text>
</comment>
<dbReference type="InterPro" id="IPR036388">
    <property type="entry name" value="WH-like_DNA-bd_sf"/>
</dbReference>
<comment type="similarity">
    <text evidence="1">Belongs to the LysR transcriptional regulatory family.</text>
</comment>
<dbReference type="GO" id="GO:0032993">
    <property type="term" value="C:protein-DNA complex"/>
    <property type="evidence" value="ECO:0007669"/>
    <property type="project" value="TreeGrafter"/>
</dbReference>
<organism evidence="6 7">
    <name type="scientific">Paraburkholderia elongata</name>
    <dbReference type="NCBI Taxonomy" id="2675747"/>
    <lineage>
        <taxon>Bacteria</taxon>
        <taxon>Pseudomonadati</taxon>
        <taxon>Pseudomonadota</taxon>
        <taxon>Betaproteobacteria</taxon>
        <taxon>Burkholderiales</taxon>
        <taxon>Burkholderiaceae</taxon>
        <taxon>Paraburkholderia</taxon>
    </lineage>
</organism>
<dbReference type="Pfam" id="PF03466">
    <property type="entry name" value="LysR_substrate"/>
    <property type="match status" value="1"/>
</dbReference>
<dbReference type="Proteomes" id="UP000655523">
    <property type="component" value="Unassembled WGS sequence"/>
</dbReference>
<dbReference type="SUPFAM" id="SSF53850">
    <property type="entry name" value="Periplasmic binding protein-like II"/>
    <property type="match status" value="1"/>
</dbReference>
<sequence>MDLRRIRYFVAVAEQLHFGRAAEKVNVAQSAVSRQIKLLEEEVGFTLFTRIGQKVGLTIPGEIFLPEAYAILQRADEGLDRVRACARGTVGRLTIGFVDVAVWATLPAILSEFRSQAPSIDLQLRQLDRISQIEALNTSAIDLAIVPSPVPLDGDICTESLAAAPFVAVLPKQHRLAGRRDIALRELANEPFVLFPTRMRTRMGEMIVAACSGAGYMPRVTQEAEQLHTLMSLVNAGIGVTLAPEWVAEYFSTGASYAYLTDPLPNYELLIAWRKTATSSNVAINQFRRVVQSTSLDLETRSLSQFSVLDVSEVD</sequence>
<evidence type="ECO:0000256" key="4">
    <source>
        <dbReference type="ARBA" id="ARBA00023163"/>
    </source>
</evidence>
<dbReference type="GO" id="GO:0003700">
    <property type="term" value="F:DNA-binding transcription factor activity"/>
    <property type="evidence" value="ECO:0007669"/>
    <property type="project" value="InterPro"/>
</dbReference>
<dbReference type="PRINTS" id="PR00039">
    <property type="entry name" value="HTHLYSR"/>
</dbReference>
<name>A0A972SN22_9BURK</name>
<keyword evidence="4" id="KW-0804">Transcription</keyword>
<dbReference type="InterPro" id="IPR005119">
    <property type="entry name" value="LysR_subst-bd"/>
</dbReference>
<dbReference type="PANTHER" id="PTHR30346:SF0">
    <property type="entry name" value="HCA OPERON TRANSCRIPTIONAL ACTIVATOR HCAR"/>
    <property type="match status" value="1"/>
</dbReference>
<evidence type="ECO:0000313" key="6">
    <source>
        <dbReference type="EMBL" id="NPT60854.1"/>
    </source>
</evidence>
<dbReference type="GO" id="GO:0003677">
    <property type="term" value="F:DNA binding"/>
    <property type="evidence" value="ECO:0007669"/>
    <property type="project" value="UniProtKB-KW"/>
</dbReference>
<proteinExistence type="inferred from homology"/>
<gene>
    <name evidence="6" type="ORF">GNZ13_41510</name>
</gene>
<feature type="domain" description="HTH lysR-type" evidence="5">
    <location>
        <begin position="1"/>
        <end position="58"/>
    </location>
</feature>
<keyword evidence="3" id="KW-0238">DNA-binding</keyword>
<accession>A0A972SN22</accession>
<dbReference type="PROSITE" id="PS50931">
    <property type="entry name" value="HTH_LYSR"/>
    <property type="match status" value="1"/>
</dbReference>
<evidence type="ECO:0000256" key="3">
    <source>
        <dbReference type="ARBA" id="ARBA00023125"/>
    </source>
</evidence>
<dbReference type="EMBL" id="WOEZ01000243">
    <property type="protein sequence ID" value="NPT60854.1"/>
    <property type="molecule type" value="Genomic_DNA"/>
</dbReference>
<dbReference type="FunFam" id="1.10.10.10:FF:000001">
    <property type="entry name" value="LysR family transcriptional regulator"/>
    <property type="match status" value="1"/>
</dbReference>
<evidence type="ECO:0000259" key="5">
    <source>
        <dbReference type="PROSITE" id="PS50931"/>
    </source>
</evidence>
<protein>
    <submittedName>
        <fullName evidence="6">LysR family transcriptional regulator</fullName>
    </submittedName>
</protein>
<dbReference type="InterPro" id="IPR000847">
    <property type="entry name" value="LysR_HTH_N"/>
</dbReference>
<keyword evidence="2" id="KW-0805">Transcription regulation</keyword>
<dbReference type="RefSeq" id="WP_172176142.1">
    <property type="nucleotide sequence ID" value="NZ_WOEZ01000243.1"/>
</dbReference>
<dbReference type="Gene3D" id="3.40.190.10">
    <property type="entry name" value="Periplasmic binding protein-like II"/>
    <property type="match status" value="2"/>
</dbReference>
<dbReference type="Pfam" id="PF00126">
    <property type="entry name" value="HTH_1"/>
    <property type="match status" value="1"/>
</dbReference>